<proteinExistence type="predicted"/>
<dbReference type="EMBL" id="BMNT01000023">
    <property type="protein sequence ID" value="GGK96348.1"/>
    <property type="molecule type" value="Genomic_DNA"/>
</dbReference>
<dbReference type="InterPro" id="IPR036259">
    <property type="entry name" value="MFS_trans_sf"/>
</dbReference>
<evidence type="ECO:0000313" key="11">
    <source>
        <dbReference type="EMBL" id="GGK96348.1"/>
    </source>
</evidence>
<evidence type="ECO:0000256" key="2">
    <source>
        <dbReference type="ARBA" id="ARBA00022448"/>
    </source>
</evidence>
<comment type="subcellular location">
    <subcellularLocation>
        <location evidence="1">Cell inner membrane</location>
        <topology evidence="1">Multi-pass membrane protein</topology>
    </subcellularLocation>
</comment>
<feature type="transmembrane region" description="Helical" evidence="9">
    <location>
        <begin position="261"/>
        <end position="279"/>
    </location>
</feature>
<dbReference type="PANTHER" id="PTHR23501:SF191">
    <property type="entry name" value="VACUOLAR BASIC AMINO ACID TRANSPORTER 4"/>
    <property type="match status" value="1"/>
</dbReference>
<organism evidence="11 12">
    <name type="scientific">Sphaerisporangium melleum</name>
    <dbReference type="NCBI Taxonomy" id="321316"/>
    <lineage>
        <taxon>Bacteria</taxon>
        <taxon>Bacillati</taxon>
        <taxon>Actinomycetota</taxon>
        <taxon>Actinomycetes</taxon>
        <taxon>Streptosporangiales</taxon>
        <taxon>Streptosporangiaceae</taxon>
        <taxon>Sphaerisporangium</taxon>
    </lineage>
</organism>
<dbReference type="GO" id="GO:0005886">
    <property type="term" value="C:plasma membrane"/>
    <property type="evidence" value="ECO:0007669"/>
    <property type="project" value="UniProtKB-SubCell"/>
</dbReference>
<evidence type="ECO:0000256" key="1">
    <source>
        <dbReference type="ARBA" id="ARBA00004429"/>
    </source>
</evidence>
<feature type="transmembrane region" description="Helical" evidence="9">
    <location>
        <begin position="108"/>
        <end position="131"/>
    </location>
</feature>
<evidence type="ECO:0000256" key="6">
    <source>
        <dbReference type="ARBA" id="ARBA00023136"/>
    </source>
</evidence>
<protein>
    <recommendedName>
        <fullName evidence="7">MFS-type drug efflux transporter P55</fullName>
    </recommendedName>
</protein>
<evidence type="ECO:0000313" key="12">
    <source>
        <dbReference type="Proteomes" id="UP000645217"/>
    </source>
</evidence>
<feature type="transmembrane region" description="Helical" evidence="9">
    <location>
        <begin position="78"/>
        <end position="96"/>
    </location>
</feature>
<dbReference type="InterPro" id="IPR011701">
    <property type="entry name" value="MFS"/>
</dbReference>
<dbReference type="PANTHER" id="PTHR23501">
    <property type="entry name" value="MAJOR FACILITATOR SUPERFAMILY"/>
    <property type="match status" value="1"/>
</dbReference>
<feature type="transmembrane region" description="Helical" evidence="9">
    <location>
        <begin position="337"/>
        <end position="356"/>
    </location>
</feature>
<keyword evidence="3" id="KW-0997">Cell inner membrane</keyword>
<accession>A0A917R9M8</accession>
<keyword evidence="12" id="KW-1185">Reference proteome</keyword>
<feature type="transmembrane region" description="Helical" evidence="9">
    <location>
        <begin position="501"/>
        <end position="519"/>
    </location>
</feature>
<dbReference type="InterPro" id="IPR005829">
    <property type="entry name" value="Sugar_transporter_CS"/>
</dbReference>
<dbReference type="RefSeq" id="WP_189164840.1">
    <property type="nucleotide sequence ID" value="NZ_BMNT01000023.1"/>
</dbReference>
<dbReference type="AlphaFoldDB" id="A0A917R9M8"/>
<dbReference type="Gene3D" id="1.20.1250.20">
    <property type="entry name" value="MFS general substrate transporter like domains"/>
    <property type="match status" value="2"/>
</dbReference>
<feature type="transmembrane region" description="Helical" evidence="9">
    <location>
        <begin position="196"/>
        <end position="217"/>
    </location>
</feature>
<gene>
    <name evidence="11" type="ORF">GCM10007964_43240</name>
</gene>
<feature type="domain" description="Major facilitator superfamily (MFS) profile" evidence="10">
    <location>
        <begin position="39"/>
        <end position="524"/>
    </location>
</feature>
<evidence type="ECO:0000256" key="8">
    <source>
        <dbReference type="SAM" id="MobiDB-lite"/>
    </source>
</evidence>
<dbReference type="CDD" id="cd17321">
    <property type="entry name" value="MFS_MMR_MDR_like"/>
    <property type="match status" value="1"/>
</dbReference>
<feature type="transmembrane region" description="Helical" evidence="9">
    <location>
        <begin position="299"/>
        <end position="317"/>
    </location>
</feature>
<feature type="region of interest" description="Disordered" evidence="8">
    <location>
        <begin position="1"/>
        <end position="30"/>
    </location>
</feature>
<feature type="transmembrane region" description="Helical" evidence="9">
    <location>
        <begin position="363"/>
        <end position="382"/>
    </location>
</feature>
<comment type="caution">
    <text evidence="11">The sequence shown here is derived from an EMBL/GenBank/DDBJ whole genome shotgun (WGS) entry which is preliminary data.</text>
</comment>
<dbReference type="Pfam" id="PF07690">
    <property type="entry name" value="MFS_1"/>
    <property type="match status" value="1"/>
</dbReference>
<sequence length="531" mass="53904">MTLPPEPSVPVTSVPSDAPAGDLPDGHSPRPGRAARRVALGVGGTAVLLAALDAYVVVTILVDISRDIGVPINHLERATPIVTGFLLGYVAAMPLLGRLSDRYGRRPLIHACLAGFAAGSALTALAASVPLLTAGRAVQGIAGGALLPITMALVGDLWDEHARPVALGAIGAAQELGSVLGPLYGAGVAALVGWRGIFWVNIPLALAAAVAVHHTVPPPRPHSGSRARVDVPGGLLLALALGLLVAGLYNPEPDRAVLPPWGPPALAAGVAAIVAFAVWERRAPVRLLDLTGVRRGRFWAAMGVSLLTGAALLVTLVDVQLAAQTLLGEDAVGGALVLSRFLVALALAALAGGLLARRFGDRPVAVAGLLVAAAGYFLISRWPVAPAAAAYAFGLPRVDTDLVVAGLGLGAVVAPVSSAVLRATPAAGHGVASAAVVVARMMGMLLGVAALSAWGFHRFRSLTADLDTPLPFGVEPAEYARRLAEYTAKVSQALHTEYTEIFLLTAVLCAAGALVALALPGRSTRPAPPAG</sequence>
<keyword evidence="2" id="KW-0813">Transport</keyword>
<dbReference type="Proteomes" id="UP000645217">
    <property type="component" value="Unassembled WGS sequence"/>
</dbReference>
<feature type="transmembrane region" description="Helical" evidence="9">
    <location>
        <begin position="433"/>
        <end position="456"/>
    </location>
</feature>
<evidence type="ECO:0000256" key="9">
    <source>
        <dbReference type="SAM" id="Phobius"/>
    </source>
</evidence>
<reference evidence="11" key="2">
    <citation type="submission" date="2020-09" db="EMBL/GenBank/DDBJ databases">
        <authorList>
            <person name="Sun Q."/>
            <person name="Ohkuma M."/>
        </authorList>
    </citation>
    <scope>NUCLEOTIDE SEQUENCE</scope>
    <source>
        <strain evidence="11">JCM 13064</strain>
    </source>
</reference>
<evidence type="ECO:0000256" key="4">
    <source>
        <dbReference type="ARBA" id="ARBA00022692"/>
    </source>
</evidence>
<keyword evidence="6 9" id="KW-0472">Membrane</keyword>
<evidence type="ECO:0000259" key="10">
    <source>
        <dbReference type="PROSITE" id="PS50850"/>
    </source>
</evidence>
<evidence type="ECO:0000256" key="5">
    <source>
        <dbReference type="ARBA" id="ARBA00022989"/>
    </source>
</evidence>
<dbReference type="PROSITE" id="PS50850">
    <property type="entry name" value="MFS"/>
    <property type="match status" value="1"/>
</dbReference>
<dbReference type="GO" id="GO:0022857">
    <property type="term" value="F:transmembrane transporter activity"/>
    <property type="evidence" value="ECO:0007669"/>
    <property type="project" value="InterPro"/>
</dbReference>
<name>A0A917R9M8_9ACTN</name>
<feature type="transmembrane region" description="Helical" evidence="9">
    <location>
        <begin position="38"/>
        <end position="58"/>
    </location>
</feature>
<keyword evidence="5 9" id="KW-1133">Transmembrane helix</keyword>
<feature type="transmembrane region" description="Helical" evidence="9">
    <location>
        <begin position="402"/>
        <end position="421"/>
    </location>
</feature>
<evidence type="ECO:0000256" key="7">
    <source>
        <dbReference type="ARBA" id="ARBA00044273"/>
    </source>
</evidence>
<keyword evidence="3" id="KW-1003">Cell membrane</keyword>
<dbReference type="PROSITE" id="PS00216">
    <property type="entry name" value="SUGAR_TRANSPORT_1"/>
    <property type="match status" value="1"/>
</dbReference>
<keyword evidence="4 9" id="KW-0812">Transmembrane</keyword>
<dbReference type="SUPFAM" id="SSF103473">
    <property type="entry name" value="MFS general substrate transporter"/>
    <property type="match status" value="1"/>
</dbReference>
<dbReference type="InterPro" id="IPR020846">
    <property type="entry name" value="MFS_dom"/>
</dbReference>
<evidence type="ECO:0000256" key="3">
    <source>
        <dbReference type="ARBA" id="ARBA00022519"/>
    </source>
</evidence>
<feature type="transmembrane region" description="Helical" evidence="9">
    <location>
        <begin position="229"/>
        <end position="249"/>
    </location>
</feature>
<reference evidence="11" key="1">
    <citation type="journal article" date="2014" name="Int. J. Syst. Evol. Microbiol.">
        <title>Complete genome sequence of Corynebacterium casei LMG S-19264T (=DSM 44701T), isolated from a smear-ripened cheese.</title>
        <authorList>
            <consortium name="US DOE Joint Genome Institute (JGI-PGF)"/>
            <person name="Walter F."/>
            <person name="Albersmeier A."/>
            <person name="Kalinowski J."/>
            <person name="Ruckert C."/>
        </authorList>
    </citation>
    <scope>NUCLEOTIDE SEQUENCE</scope>
    <source>
        <strain evidence="11">JCM 13064</strain>
    </source>
</reference>